<dbReference type="InterPro" id="IPR050924">
    <property type="entry name" value="Peroxiredoxin_BCP/PrxQ"/>
</dbReference>
<dbReference type="FunFam" id="3.40.30.10:FF:000007">
    <property type="entry name" value="Thioredoxin-dependent thiol peroxidase"/>
    <property type="match status" value="1"/>
</dbReference>
<evidence type="ECO:0000256" key="5">
    <source>
        <dbReference type="ARBA" id="ARBA00022862"/>
    </source>
</evidence>
<evidence type="ECO:0000256" key="7">
    <source>
        <dbReference type="ARBA" id="ARBA00023157"/>
    </source>
</evidence>
<dbReference type="CDD" id="cd03017">
    <property type="entry name" value="PRX_BCP"/>
    <property type="match status" value="1"/>
</dbReference>
<evidence type="ECO:0000256" key="8">
    <source>
        <dbReference type="ARBA" id="ARBA00023284"/>
    </source>
</evidence>
<dbReference type="SUPFAM" id="SSF52833">
    <property type="entry name" value="Thioredoxin-like"/>
    <property type="match status" value="1"/>
</dbReference>
<dbReference type="InterPro" id="IPR000866">
    <property type="entry name" value="AhpC/TSA"/>
</dbReference>
<organism evidence="15 16">
    <name type="scientific">Symmachiella macrocystis</name>
    <dbReference type="NCBI Taxonomy" id="2527985"/>
    <lineage>
        <taxon>Bacteria</taxon>
        <taxon>Pseudomonadati</taxon>
        <taxon>Planctomycetota</taxon>
        <taxon>Planctomycetia</taxon>
        <taxon>Planctomycetales</taxon>
        <taxon>Planctomycetaceae</taxon>
        <taxon>Symmachiella</taxon>
    </lineage>
</organism>
<evidence type="ECO:0000256" key="1">
    <source>
        <dbReference type="ARBA" id="ARBA00003330"/>
    </source>
</evidence>
<sequence length="203" mass="22163" precursor="true">MSNFCKRLSVIACTVAACCVVAGAAHAAKDKDKPVKLKVGDKAPEFTSVDDEGKEWKSTDHVGKKILVVYFYPADLTGGCTKQACGFRDNMEKLNSKDVEVVGVSGDSPENHQLFKKVHKLNFALLADEKGEVAKAFGVPLRKGGDFNFEFEGKKQVLTRGVTASRWTFVIDQDGKIVHKDTSVKAPKDSETVMEVVAKLQKP</sequence>
<dbReference type="PANTHER" id="PTHR42801">
    <property type="entry name" value="THIOREDOXIN-DEPENDENT PEROXIDE REDUCTASE"/>
    <property type="match status" value="1"/>
</dbReference>
<feature type="domain" description="Thioredoxin" evidence="14">
    <location>
        <begin position="37"/>
        <end position="202"/>
    </location>
</feature>
<dbReference type="Proteomes" id="UP000320735">
    <property type="component" value="Unassembled WGS sequence"/>
</dbReference>
<dbReference type="Gene3D" id="3.40.30.10">
    <property type="entry name" value="Glutaredoxin"/>
    <property type="match status" value="1"/>
</dbReference>
<accession>A0A5C6BSN7</accession>
<dbReference type="AlphaFoldDB" id="A0A5C6BSN7"/>
<dbReference type="PANTHER" id="PTHR42801:SF4">
    <property type="entry name" value="AHPC_TSA FAMILY PROTEIN"/>
    <property type="match status" value="1"/>
</dbReference>
<dbReference type="EC" id="1.11.1.24" evidence="3"/>
<dbReference type="PROSITE" id="PS51352">
    <property type="entry name" value="THIOREDOXIN_2"/>
    <property type="match status" value="1"/>
</dbReference>
<comment type="catalytic activity">
    <reaction evidence="12">
        <text>a hydroperoxide + [thioredoxin]-dithiol = an alcohol + [thioredoxin]-disulfide + H2O</text>
        <dbReference type="Rhea" id="RHEA:62620"/>
        <dbReference type="Rhea" id="RHEA-COMP:10698"/>
        <dbReference type="Rhea" id="RHEA-COMP:10700"/>
        <dbReference type="ChEBI" id="CHEBI:15377"/>
        <dbReference type="ChEBI" id="CHEBI:29950"/>
        <dbReference type="ChEBI" id="CHEBI:30879"/>
        <dbReference type="ChEBI" id="CHEBI:35924"/>
        <dbReference type="ChEBI" id="CHEBI:50058"/>
        <dbReference type="EC" id="1.11.1.24"/>
    </reaction>
</comment>
<comment type="function">
    <text evidence="1">Thiol-specific peroxidase that catalyzes the reduction of hydrogen peroxide and organic hydroperoxides to water and alcohols, respectively. Plays a role in cell protection against oxidative stress by detoxifying peroxides and as sensor of hydrogen peroxide-mediated signaling events.</text>
</comment>
<keyword evidence="6 15" id="KW-0560">Oxidoreductase</keyword>
<keyword evidence="16" id="KW-1185">Reference proteome</keyword>
<dbReference type="PROSITE" id="PS51257">
    <property type="entry name" value="PROKAR_LIPOPROTEIN"/>
    <property type="match status" value="1"/>
</dbReference>
<evidence type="ECO:0000313" key="16">
    <source>
        <dbReference type="Proteomes" id="UP000320735"/>
    </source>
</evidence>
<keyword evidence="7" id="KW-1015">Disulfide bond</keyword>
<keyword evidence="8" id="KW-0676">Redox-active center</keyword>
<feature type="chain" id="PRO_5022928454" description="thioredoxin-dependent peroxiredoxin" evidence="13">
    <location>
        <begin position="28"/>
        <end position="203"/>
    </location>
</feature>
<feature type="signal peptide" evidence="13">
    <location>
        <begin position="1"/>
        <end position="27"/>
    </location>
</feature>
<keyword evidence="5" id="KW-0049">Antioxidant</keyword>
<evidence type="ECO:0000256" key="4">
    <source>
        <dbReference type="ARBA" id="ARBA00022559"/>
    </source>
</evidence>
<comment type="caution">
    <text evidence="15">The sequence shown here is derived from an EMBL/GenBank/DDBJ whole genome shotgun (WGS) entry which is preliminary data.</text>
</comment>
<dbReference type="GO" id="GO:0008379">
    <property type="term" value="F:thioredoxin peroxidase activity"/>
    <property type="evidence" value="ECO:0007669"/>
    <property type="project" value="TreeGrafter"/>
</dbReference>
<evidence type="ECO:0000256" key="9">
    <source>
        <dbReference type="ARBA" id="ARBA00032824"/>
    </source>
</evidence>
<gene>
    <name evidence="15" type="primary">bcp_2</name>
    <name evidence="15" type="ORF">CA54_30790</name>
</gene>
<reference evidence="15 16" key="1">
    <citation type="submission" date="2019-02" db="EMBL/GenBank/DDBJ databases">
        <title>Deep-cultivation of Planctomycetes and their phenomic and genomic characterization uncovers novel biology.</title>
        <authorList>
            <person name="Wiegand S."/>
            <person name="Jogler M."/>
            <person name="Boedeker C."/>
            <person name="Pinto D."/>
            <person name="Vollmers J."/>
            <person name="Rivas-Marin E."/>
            <person name="Kohn T."/>
            <person name="Peeters S.H."/>
            <person name="Heuer A."/>
            <person name="Rast P."/>
            <person name="Oberbeckmann S."/>
            <person name="Bunk B."/>
            <person name="Jeske O."/>
            <person name="Meyerdierks A."/>
            <person name="Storesund J.E."/>
            <person name="Kallscheuer N."/>
            <person name="Luecker S."/>
            <person name="Lage O.M."/>
            <person name="Pohl T."/>
            <person name="Merkel B.J."/>
            <person name="Hornburger P."/>
            <person name="Mueller R.-W."/>
            <person name="Bruemmer F."/>
            <person name="Labrenz M."/>
            <person name="Spormann A.M."/>
            <person name="Op Den Camp H."/>
            <person name="Overmann J."/>
            <person name="Amann R."/>
            <person name="Jetten M.S.M."/>
            <person name="Mascher T."/>
            <person name="Medema M.H."/>
            <person name="Devos D.P."/>
            <person name="Kaster A.-K."/>
            <person name="Ovreas L."/>
            <person name="Rohde M."/>
            <person name="Galperin M.Y."/>
            <person name="Jogler C."/>
        </authorList>
    </citation>
    <scope>NUCLEOTIDE SEQUENCE [LARGE SCALE GENOMIC DNA]</scope>
    <source>
        <strain evidence="15 16">CA54</strain>
    </source>
</reference>
<evidence type="ECO:0000259" key="14">
    <source>
        <dbReference type="PROSITE" id="PS51352"/>
    </source>
</evidence>
<dbReference type="GO" id="GO:0005737">
    <property type="term" value="C:cytoplasm"/>
    <property type="evidence" value="ECO:0007669"/>
    <property type="project" value="TreeGrafter"/>
</dbReference>
<proteinExistence type="inferred from homology"/>
<comment type="subunit">
    <text evidence="2">Monomer.</text>
</comment>
<dbReference type="Pfam" id="PF00578">
    <property type="entry name" value="AhpC-TSA"/>
    <property type="match status" value="1"/>
</dbReference>
<evidence type="ECO:0000256" key="10">
    <source>
        <dbReference type="ARBA" id="ARBA00038489"/>
    </source>
</evidence>
<protein>
    <recommendedName>
        <fullName evidence="3">thioredoxin-dependent peroxiredoxin</fullName>
        <ecNumber evidence="3">1.11.1.24</ecNumber>
    </recommendedName>
    <alternativeName>
        <fullName evidence="9">Thioredoxin peroxidase</fullName>
    </alternativeName>
    <alternativeName>
        <fullName evidence="11">Thioredoxin-dependent peroxiredoxin Bcp</fullName>
    </alternativeName>
</protein>
<keyword evidence="4 15" id="KW-0575">Peroxidase</keyword>
<dbReference type="GO" id="GO:0034599">
    <property type="term" value="P:cellular response to oxidative stress"/>
    <property type="evidence" value="ECO:0007669"/>
    <property type="project" value="TreeGrafter"/>
</dbReference>
<name>A0A5C6BSN7_9PLAN</name>
<dbReference type="OrthoDB" id="9812811at2"/>
<keyword evidence="13" id="KW-0732">Signal</keyword>
<evidence type="ECO:0000256" key="2">
    <source>
        <dbReference type="ARBA" id="ARBA00011245"/>
    </source>
</evidence>
<evidence type="ECO:0000256" key="6">
    <source>
        <dbReference type="ARBA" id="ARBA00023002"/>
    </source>
</evidence>
<evidence type="ECO:0000313" key="15">
    <source>
        <dbReference type="EMBL" id="TWU14236.1"/>
    </source>
</evidence>
<dbReference type="EMBL" id="SJPP01000001">
    <property type="protein sequence ID" value="TWU14236.1"/>
    <property type="molecule type" value="Genomic_DNA"/>
</dbReference>
<dbReference type="RefSeq" id="WP_146371451.1">
    <property type="nucleotide sequence ID" value="NZ_SJPP01000001.1"/>
</dbReference>
<comment type="similarity">
    <text evidence="10">Belongs to the peroxiredoxin family. BCP/PrxQ subfamily.</text>
</comment>
<dbReference type="InterPro" id="IPR013766">
    <property type="entry name" value="Thioredoxin_domain"/>
</dbReference>
<dbReference type="InterPro" id="IPR036249">
    <property type="entry name" value="Thioredoxin-like_sf"/>
</dbReference>
<dbReference type="GO" id="GO:0045454">
    <property type="term" value="P:cell redox homeostasis"/>
    <property type="evidence" value="ECO:0007669"/>
    <property type="project" value="TreeGrafter"/>
</dbReference>
<evidence type="ECO:0000256" key="11">
    <source>
        <dbReference type="ARBA" id="ARBA00042639"/>
    </source>
</evidence>
<evidence type="ECO:0000256" key="13">
    <source>
        <dbReference type="SAM" id="SignalP"/>
    </source>
</evidence>
<evidence type="ECO:0000256" key="3">
    <source>
        <dbReference type="ARBA" id="ARBA00013017"/>
    </source>
</evidence>
<evidence type="ECO:0000256" key="12">
    <source>
        <dbReference type="ARBA" id="ARBA00049091"/>
    </source>
</evidence>